<protein>
    <submittedName>
        <fullName evidence="2">Uncharacterized protein</fullName>
    </submittedName>
</protein>
<proteinExistence type="predicted"/>
<feature type="compositionally biased region" description="Polar residues" evidence="1">
    <location>
        <begin position="20"/>
        <end position="39"/>
    </location>
</feature>
<evidence type="ECO:0000313" key="3">
    <source>
        <dbReference type="Proteomes" id="UP000765509"/>
    </source>
</evidence>
<organism evidence="2 3">
    <name type="scientific">Austropuccinia psidii MF-1</name>
    <dbReference type="NCBI Taxonomy" id="1389203"/>
    <lineage>
        <taxon>Eukaryota</taxon>
        <taxon>Fungi</taxon>
        <taxon>Dikarya</taxon>
        <taxon>Basidiomycota</taxon>
        <taxon>Pucciniomycotina</taxon>
        <taxon>Pucciniomycetes</taxon>
        <taxon>Pucciniales</taxon>
        <taxon>Sphaerophragmiaceae</taxon>
        <taxon>Austropuccinia</taxon>
    </lineage>
</organism>
<accession>A0A9Q3I407</accession>
<comment type="caution">
    <text evidence="2">The sequence shown here is derived from an EMBL/GenBank/DDBJ whole genome shotgun (WGS) entry which is preliminary data.</text>
</comment>
<reference evidence="2" key="1">
    <citation type="submission" date="2021-03" db="EMBL/GenBank/DDBJ databases">
        <title>Draft genome sequence of rust myrtle Austropuccinia psidii MF-1, a brazilian biotype.</title>
        <authorList>
            <person name="Quecine M.C."/>
            <person name="Pachon D.M.R."/>
            <person name="Bonatelli M.L."/>
            <person name="Correr F.H."/>
            <person name="Franceschini L.M."/>
            <person name="Leite T.F."/>
            <person name="Margarido G.R.A."/>
            <person name="Almeida C.A."/>
            <person name="Ferrarezi J.A."/>
            <person name="Labate C.A."/>
        </authorList>
    </citation>
    <scope>NUCLEOTIDE SEQUENCE</scope>
    <source>
        <strain evidence="2">MF-1</strain>
    </source>
</reference>
<keyword evidence="3" id="KW-1185">Reference proteome</keyword>
<dbReference type="EMBL" id="AVOT02031968">
    <property type="protein sequence ID" value="MBW0525640.1"/>
    <property type="molecule type" value="Genomic_DNA"/>
</dbReference>
<dbReference type="AlphaFoldDB" id="A0A9Q3I407"/>
<evidence type="ECO:0000313" key="2">
    <source>
        <dbReference type="EMBL" id="MBW0525640.1"/>
    </source>
</evidence>
<gene>
    <name evidence="2" type="ORF">O181_065355</name>
</gene>
<sequence>MESIDGNEKNDAFNSRMEEQQPSTTQESVKNSPNSQQHKFQCERAATISEQSQWQSTSHKPKQPGLQNPKDSAGCHGQRVSDGQKYDRITEKGGRQIKISEIISDILDGIPDLLIPINDVKSHISIKTHEFVKILRQII</sequence>
<feature type="compositionally biased region" description="Polar residues" evidence="1">
    <location>
        <begin position="48"/>
        <end position="58"/>
    </location>
</feature>
<name>A0A9Q3I407_9BASI</name>
<evidence type="ECO:0000256" key="1">
    <source>
        <dbReference type="SAM" id="MobiDB-lite"/>
    </source>
</evidence>
<feature type="region of interest" description="Disordered" evidence="1">
    <location>
        <begin position="1"/>
        <end position="89"/>
    </location>
</feature>
<feature type="compositionally biased region" description="Basic and acidic residues" evidence="1">
    <location>
        <begin position="1"/>
        <end position="19"/>
    </location>
</feature>
<dbReference type="Proteomes" id="UP000765509">
    <property type="component" value="Unassembled WGS sequence"/>
</dbReference>